<comment type="caution">
    <text evidence="1">The sequence shown here is derived from an EMBL/GenBank/DDBJ whole genome shotgun (WGS) entry which is preliminary data.</text>
</comment>
<dbReference type="Proteomes" id="UP000285972">
    <property type="component" value="Unassembled WGS sequence"/>
</dbReference>
<dbReference type="KEGG" id="bgj:AWC36_04025"/>
<reference evidence="1 2" key="1">
    <citation type="submission" date="2016-09" db="EMBL/GenBank/DDBJ databases">
        <authorList>
            <person name="Doonan J."/>
            <person name="Pachebat J.A."/>
            <person name="Golyshin P.N."/>
            <person name="Denman S."/>
            <person name="Mcdonald J.E."/>
        </authorList>
    </citation>
    <scope>NUCLEOTIDE SEQUENCE [LARGE SCALE GENOMIC DNA]</scope>
    <source>
        <strain evidence="1 2">FRB141</strain>
    </source>
</reference>
<accession>A0AAE8ENG3</accession>
<evidence type="ECO:0000313" key="2">
    <source>
        <dbReference type="Proteomes" id="UP000285972"/>
    </source>
</evidence>
<dbReference type="AlphaFoldDB" id="A0AAE8ENG3"/>
<name>A0AAE8ENG3_9GAMM</name>
<evidence type="ECO:0008006" key="3">
    <source>
        <dbReference type="Google" id="ProtNLM"/>
    </source>
</evidence>
<protein>
    <recommendedName>
        <fullName evidence="3">DUF4123 domain-containing protein</fullName>
    </recommendedName>
</protein>
<evidence type="ECO:0000313" key="1">
    <source>
        <dbReference type="EMBL" id="RLM15207.1"/>
    </source>
</evidence>
<sequence>MLRFFDPTVISQVSNHMDDWQRSRLFGAVNMWYFLDGDGTLVYETGFYQGEEQMDFSLSINANCWEKIKRAGILTRILHDYRIHSRLEKRVSESTARKWLNAAMDYLHSTAIWSQSDVYLALGMAILTKHPNIYYHNAFSSCITAAEKTVNKNYQPLLKLLENTDWNTIIDECQKINYNPLLPSEPCL</sequence>
<gene>
    <name evidence="1" type="ORF">BIY26_23200</name>
</gene>
<proteinExistence type="predicted"/>
<dbReference type="EMBL" id="MJLX01000147">
    <property type="protein sequence ID" value="RLM15207.1"/>
    <property type="molecule type" value="Genomic_DNA"/>
</dbReference>
<organism evidence="1 2">
    <name type="scientific">Brenneria goodwinii</name>
    <dbReference type="NCBI Taxonomy" id="1109412"/>
    <lineage>
        <taxon>Bacteria</taxon>
        <taxon>Pseudomonadati</taxon>
        <taxon>Pseudomonadota</taxon>
        <taxon>Gammaproteobacteria</taxon>
        <taxon>Enterobacterales</taxon>
        <taxon>Pectobacteriaceae</taxon>
        <taxon>Brenneria</taxon>
    </lineage>
</organism>